<dbReference type="Proteomes" id="UP001153069">
    <property type="component" value="Unassembled WGS sequence"/>
</dbReference>
<evidence type="ECO:0008006" key="4">
    <source>
        <dbReference type="Google" id="ProtNLM"/>
    </source>
</evidence>
<feature type="transmembrane region" description="Helical" evidence="1">
    <location>
        <begin position="125"/>
        <end position="148"/>
    </location>
</feature>
<evidence type="ECO:0000313" key="2">
    <source>
        <dbReference type="EMBL" id="CAB9502847.1"/>
    </source>
</evidence>
<evidence type="ECO:0000313" key="3">
    <source>
        <dbReference type="Proteomes" id="UP001153069"/>
    </source>
</evidence>
<gene>
    <name evidence="2" type="ORF">SEMRO_148_G068160.1</name>
</gene>
<comment type="caution">
    <text evidence="2">The sequence shown here is derived from an EMBL/GenBank/DDBJ whole genome shotgun (WGS) entry which is preliminary data.</text>
</comment>
<dbReference type="EMBL" id="CAICTM010000147">
    <property type="protein sequence ID" value="CAB9502847.1"/>
    <property type="molecule type" value="Genomic_DNA"/>
</dbReference>
<keyword evidence="1" id="KW-0812">Transmembrane</keyword>
<accession>A0A9N8DGK8</accession>
<protein>
    <recommendedName>
        <fullName evidence="4">DDE Tnp4 domain-containing protein</fullName>
    </recommendedName>
</protein>
<keyword evidence="1" id="KW-0472">Membrane</keyword>
<sequence length="359" mass="42057">MQDWADSEMSNLVKLKIDTFQFQASSTMTASFFLLVPASQFGLTRLTMVTQSTPPTELYRALQITADTIIRTASIYQGLTARAVNHEAYRYQRTFRGCFGVAPHLAAELWNMLDDEDPLSDIRWVTYFLATLMFLRTYTVTAVLAMIFMKDEKTIRHWVWVFIEKIASLDLIRWEYRRMNDNGSRCLVTVDGTDFRIREPGPFSTGWFTKKFNGPGLRYEIGVCIQTGWIVWINGPFPCGEWVDIAISLSSLVHMFEGDERAVADKGYRGYPQYFDCPWRHLDNQQQTSRKALARARHECVNRRLKEWSCLLQRWRHSLDKHGKMAHAVANIVQLQIMERPMWQVEYYDRVNNEFDFDY</sequence>
<organism evidence="2 3">
    <name type="scientific">Seminavis robusta</name>
    <dbReference type="NCBI Taxonomy" id="568900"/>
    <lineage>
        <taxon>Eukaryota</taxon>
        <taxon>Sar</taxon>
        <taxon>Stramenopiles</taxon>
        <taxon>Ochrophyta</taxon>
        <taxon>Bacillariophyta</taxon>
        <taxon>Bacillariophyceae</taxon>
        <taxon>Bacillariophycidae</taxon>
        <taxon>Naviculales</taxon>
        <taxon>Naviculaceae</taxon>
        <taxon>Seminavis</taxon>
    </lineage>
</organism>
<dbReference type="AlphaFoldDB" id="A0A9N8DGK8"/>
<name>A0A9N8DGK8_9STRA</name>
<reference evidence="2" key="1">
    <citation type="submission" date="2020-06" db="EMBL/GenBank/DDBJ databases">
        <authorList>
            <consortium name="Plant Systems Biology data submission"/>
        </authorList>
    </citation>
    <scope>NUCLEOTIDE SEQUENCE</scope>
    <source>
        <strain evidence="2">D6</strain>
    </source>
</reference>
<feature type="transmembrane region" description="Helical" evidence="1">
    <location>
        <begin position="20"/>
        <end position="38"/>
    </location>
</feature>
<dbReference type="OrthoDB" id="38519at2759"/>
<proteinExistence type="predicted"/>
<keyword evidence="3" id="KW-1185">Reference proteome</keyword>
<keyword evidence="1" id="KW-1133">Transmembrane helix</keyword>
<evidence type="ECO:0000256" key="1">
    <source>
        <dbReference type="SAM" id="Phobius"/>
    </source>
</evidence>